<dbReference type="AlphaFoldDB" id="A0A5B7FHB1"/>
<accession>A0A5B7FHB1</accession>
<gene>
    <name evidence="2" type="ORF">E2C01_038628</name>
</gene>
<evidence type="ECO:0000313" key="3">
    <source>
        <dbReference type="Proteomes" id="UP000324222"/>
    </source>
</evidence>
<sequence>MKLKAEREATRGKGSGYILGQGGAGTCSCCRLDAGQWGSRAARTAGQEGCTGHMKEGARDTHGGRCTRHMEGNARDTWRRVHGTHGGDVRDTWRRVYGTHGGGCKGCSSKDVHVSLKMQQSIKQECRKAMIRLDF</sequence>
<protein>
    <submittedName>
        <fullName evidence="2">Uncharacterized protein</fullName>
    </submittedName>
</protein>
<dbReference type="PROSITE" id="PS51257">
    <property type="entry name" value="PROKAR_LIPOPROTEIN"/>
    <property type="match status" value="1"/>
</dbReference>
<dbReference type="Proteomes" id="UP000324222">
    <property type="component" value="Unassembled WGS sequence"/>
</dbReference>
<keyword evidence="3" id="KW-1185">Reference proteome</keyword>
<dbReference type="EMBL" id="VSRR010006504">
    <property type="protein sequence ID" value="MPC44947.1"/>
    <property type="molecule type" value="Genomic_DNA"/>
</dbReference>
<comment type="caution">
    <text evidence="2">The sequence shown here is derived from an EMBL/GenBank/DDBJ whole genome shotgun (WGS) entry which is preliminary data.</text>
</comment>
<feature type="region of interest" description="Disordered" evidence="1">
    <location>
        <begin position="44"/>
        <end position="67"/>
    </location>
</feature>
<name>A0A5B7FHB1_PORTR</name>
<organism evidence="2 3">
    <name type="scientific">Portunus trituberculatus</name>
    <name type="common">Swimming crab</name>
    <name type="synonym">Neptunus trituberculatus</name>
    <dbReference type="NCBI Taxonomy" id="210409"/>
    <lineage>
        <taxon>Eukaryota</taxon>
        <taxon>Metazoa</taxon>
        <taxon>Ecdysozoa</taxon>
        <taxon>Arthropoda</taxon>
        <taxon>Crustacea</taxon>
        <taxon>Multicrustacea</taxon>
        <taxon>Malacostraca</taxon>
        <taxon>Eumalacostraca</taxon>
        <taxon>Eucarida</taxon>
        <taxon>Decapoda</taxon>
        <taxon>Pleocyemata</taxon>
        <taxon>Brachyura</taxon>
        <taxon>Eubrachyura</taxon>
        <taxon>Portunoidea</taxon>
        <taxon>Portunidae</taxon>
        <taxon>Portuninae</taxon>
        <taxon>Portunus</taxon>
    </lineage>
</organism>
<proteinExistence type="predicted"/>
<feature type="compositionally biased region" description="Basic and acidic residues" evidence="1">
    <location>
        <begin position="53"/>
        <end position="67"/>
    </location>
</feature>
<evidence type="ECO:0000256" key="1">
    <source>
        <dbReference type="SAM" id="MobiDB-lite"/>
    </source>
</evidence>
<reference evidence="2 3" key="1">
    <citation type="submission" date="2019-05" db="EMBL/GenBank/DDBJ databases">
        <title>Another draft genome of Portunus trituberculatus and its Hox gene families provides insights of decapod evolution.</title>
        <authorList>
            <person name="Jeong J.-H."/>
            <person name="Song I."/>
            <person name="Kim S."/>
            <person name="Choi T."/>
            <person name="Kim D."/>
            <person name="Ryu S."/>
            <person name="Kim W."/>
        </authorList>
    </citation>
    <scope>NUCLEOTIDE SEQUENCE [LARGE SCALE GENOMIC DNA]</scope>
    <source>
        <tissue evidence="2">Muscle</tissue>
    </source>
</reference>
<evidence type="ECO:0000313" key="2">
    <source>
        <dbReference type="EMBL" id="MPC44947.1"/>
    </source>
</evidence>